<dbReference type="OrthoDB" id="3825435at2759"/>
<accession>A0A6A5K8L3</accession>
<proteinExistence type="predicted"/>
<name>A0A6A5K8L3_9PLEO</name>
<feature type="region of interest" description="Disordered" evidence="1">
    <location>
        <begin position="424"/>
        <end position="451"/>
    </location>
</feature>
<feature type="compositionally biased region" description="Low complexity" evidence="1">
    <location>
        <begin position="195"/>
        <end position="210"/>
    </location>
</feature>
<dbReference type="SUPFAM" id="SSF54001">
    <property type="entry name" value="Cysteine proteinases"/>
    <property type="match status" value="1"/>
</dbReference>
<evidence type="ECO:0000313" key="2">
    <source>
        <dbReference type="EMBL" id="KAF1830992.1"/>
    </source>
</evidence>
<evidence type="ECO:0000313" key="3">
    <source>
        <dbReference type="Proteomes" id="UP000800040"/>
    </source>
</evidence>
<feature type="region of interest" description="Disordered" evidence="1">
    <location>
        <begin position="186"/>
        <end position="215"/>
    </location>
</feature>
<evidence type="ECO:0008006" key="4">
    <source>
        <dbReference type="Google" id="ProtNLM"/>
    </source>
</evidence>
<evidence type="ECO:0000256" key="1">
    <source>
        <dbReference type="SAM" id="MobiDB-lite"/>
    </source>
</evidence>
<gene>
    <name evidence="2" type="ORF">BDW02DRAFT_607573</name>
</gene>
<dbReference type="AlphaFoldDB" id="A0A6A5K8L3"/>
<organism evidence="2 3">
    <name type="scientific">Decorospora gaudefroyi</name>
    <dbReference type="NCBI Taxonomy" id="184978"/>
    <lineage>
        <taxon>Eukaryota</taxon>
        <taxon>Fungi</taxon>
        <taxon>Dikarya</taxon>
        <taxon>Ascomycota</taxon>
        <taxon>Pezizomycotina</taxon>
        <taxon>Dothideomycetes</taxon>
        <taxon>Pleosporomycetidae</taxon>
        <taxon>Pleosporales</taxon>
        <taxon>Pleosporineae</taxon>
        <taxon>Pleosporaceae</taxon>
        <taxon>Decorospora</taxon>
    </lineage>
</organism>
<reference evidence="2" key="1">
    <citation type="submission" date="2020-01" db="EMBL/GenBank/DDBJ databases">
        <authorList>
            <consortium name="DOE Joint Genome Institute"/>
            <person name="Haridas S."/>
            <person name="Albert R."/>
            <person name="Binder M."/>
            <person name="Bloem J."/>
            <person name="Labutti K."/>
            <person name="Salamov A."/>
            <person name="Andreopoulos B."/>
            <person name="Baker S.E."/>
            <person name="Barry K."/>
            <person name="Bills G."/>
            <person name="Bluhm B.H."/>
            <person name="Cannon C."/>
            <person name="Castanera R."/>
            <person name="Culley D.E."/>
            <person name="Daum C."/>
            <person name="Ezra D."/>
            <person name="Gonzalez J.B."/>
            <person name="Henrissat B."/>
            <person name="Kuo A."/>
            <person name="Liang C."/>
            <person name="Lipzen A."/>
            <person name="Lutzoni F."/>
            <person name="Magnuson J."/>
            <person name="Mondo S."/>
            <person name="Nolan M."/>
            <person name="Ohm R."/>
            <person name="Pangilinan J."/>
            <person name="Park H.-J."/>
            <person name="Ramirez L."/>
            <person name="Alfaro M."/>
            <person name="Sun H."/>
            <person name="Tritt A."/>
            <person name="Yoshinaga Y."/>
            <person name="Zwiers L.-H."/>
            <person name="Turgeon B.G."/>
            <person name="Goodwin S.B."/>
            <person name="Spatafora J.W."/>
            <person name="Crous P.W."/>
            <person name="Grigoriev I.V."/>
        </authorList>
    </citation>
    <scope>NUCLEOTIDE SEQUENCE</scope>
    <source>
        <strain evidence="2">P77</strain>
    </source>
</reference>
<keyword evidence="3" id="KW-1185">Reference proteome</keyword>
<dbReference type="InterPro" id="IPR038765">
    <property type="entry name" value="Papain-like_cys_pep_sf"/>
</dbReference>
<sequence>MDGEWWQNVYDSREEMLEHIPETAVWVPCAQTTTTSEASFTYNVLNAWALAMGLEPDAAFVPAEEAFFVRAERVFQSAFEDGMSWKVLLAFFQCTGFVKPPGGSDCESGSEAIANLVERQTMADSEARGNKIVMVLVRLRLQDGIPHVETFASDAVTEAERNGVARLVREGQWNVQDTAGQLQERLAQRPNTNSAPPATTTTGTHTAGGEEPPKIPVLKDISGIETDFDPCEYLRAELKKLTDSGQLTAVTNNAATFPPLTETDVETRIAAVLRAINELLPAGHGFTLILNLDDLPILSPQQTDHEHSAYFATPSAWAILVTVMGSRSRLIWSFLRCVGYTTSAEPPAHKRRFRSARNNKDQYLNALNARAPAGPGQTPHEIVYRHFPADAGLPHTAAFQWDEYEGETRRTEIPEQIQSGRFTRILSRRKKGKGTEGSGTDHAEPTDKSSCARFRRKLEEHTNNERVVFDLVDFRKKEKPKPKTEIDDELDEGEVSLAIASVTLAINQFQNDMDRKKLQEDVDSNKPHNHVDRGFGFVNQVSVQSCASEIPMDILATLRPGRPLMVPFLDRYHIVLLAIDLDEHGEPTFSILDSKSYHFSAESRATVHRAAVNLFRGSHWWKGVFEESELDKHCPKYTSWIPVSQQGRHTECGFYTILNAWALALGLRPDPNVNIDWTDQFFTDMLDVIHLARIGRADWELISLFLECRGFVLKAFPDHKWWKPLEASEVNLAIAAVVEAIDRLQSENHQAKNPGTIFTGGFSLATSTDIVLPEEDAPPASRPRRCWLMPLSILRGGLLEQVDEWRATEAENRRQQGLRPRVQQPRRNGDGHTLLAVVQETEQNEDRPIVPVFEISFYGSCPKVFKDANRPVVNIVRQVMDGKGWSRHRNAKLRVTQRGHETRPSARQAEGCCESPKAVVEGWQCGHHTVINAWILALGLLPNPKAEYDREVYKHFHHLARAAVGGILDW</sequence>
<dbReference type="EMBL" id="ML975377">
    <property type="protein sequence ID" value="KAF1830992.1"/>
    <property type="molecule type" value="Genomic_DNA"/>
</dbReference>
<protein>
    <recommendedName>
        <fullName evidence="4">Ubiquitin-like protease family profile domain-containing protein</fullName>
    </recommendedName>
</protein>
<dbReference type="Proteomes" id="UP000800040">
    <property type="component" value="Unassembled WGS sequence"/>
</dbReference>
<feature type="region of interest" description="Disordered" evidence="1">
    <location>
        <begin position="810"/>
        <end position="829"/>
    </location>
</feature>